<organism evidence="7 8">
    <name type="scientific">Promicromonospora kroppenstedtii</name>
    <dbReference type="NCBI Taxonomy" id="440482"/>
    <lineage>
        <taxon>Bacteria</taxon>
        <taxon>Bacillati</taxon>
        <taxon>Actinomycetota</taxon>
        <taxon>Actinomycetes</taxon>
        <taxon>Micrococcales</taxon>
        <taxon>Promicromonosporaceae</taxon>
        <taxon>Promicromonospora</taxon>
    </lineage>
</organism>
<dbReference type="SUPFAM" id="SSF46785">
    <property type="entry name" value="Winged helix' DNA-binding domain"/>
    <property type="match status" value="1"/>
</dbReference>
<dbReference type="Pfam" id="PF02909">
    <property type="entry name" value="TetR_C_1"/>
    <property type="match status" value="1"/>
</dbReference>
<keyword evidence="3" id="KW-0804">Transcription</keyword>
<reference evidence="7 8" key="1">
    <citation type="submission" date="2024-10" db="EMBL/GenBank/DDBJ databases">
        <title>The Natural Products Discovery Center: Release of the First 8490 Sequenced Strains for Exploring Actinobacteria Biosynthetic Diversity.</title>
        <authorList>
            <person name="Kalkreuter E."/>
            <person name="Kautsar S.A."/>
            <person name="Yang D."/>
            <person name="Bader C.D."/>
            <person name="Teijaro C.N."/>
            <person name="Fluegel L."/>
            <person name="Davis C.M."/>
            <person name="Simpson J.R."/>
            <person name="Lauterbach L."/>
            <person name="Steele A.D."/>
            <person name="Gui C."/>
            <person name="Meng S."/>
            <person name="Li G."/>
            <person name="Viehrig K."/>
            <person name="Ye F."/>
            <person name="Su P."/>
            <person name="Kiefer A.F."/>
            <person name="Nichols A."/>
            <person name="Cepeda A.J."/>
            <person name="Yan W."/>
            <person name="Fan B."/>
            <person name="Jiang Y."/>
            <person name="Adhikari A."/>
            <person name="Zheng C.-J."/>
            <person name="Schuster L."/>
            <person name="Cowan T.M."/>
            <person name="Smanski M.J."/>
            <person name="Chevrette M.G."/>
            <person name="De Carvalho L.P.S."/>
            <person name="Shen B."/>
        </authorList>
    </citation>
    <scope>NUCLEOTIDE SEQUENCE [LARGE SCALE GENOMIC DNA]</scope>
    <source>
        <strain evidence="7 8">NPDC019481</strain>
    </source>
</reference>
<dbReference type="PANTHER" id="PTHR44846:SF17">
    <property type="entry name" value="GNTR-FAMILY TRANSCRIPTIONAL REGULATOR"/>
    <property type="match status" value="1"/>
</dbReference>
<evidence type="ECO:0000256" key="4">
    <source>
        <dbReference type="PROSITE-ProRule" id="PRU00335"/>
    </source>
</evidence>
<dbReference type="Pfam" id="PF00392">
    <property type="entry name" value="GntR"/>
    <property type="match status" value="1"/>
</dbReference>
<feature type="domain" description="HTH gntR-type" evidence="5">
    <location>
        <begin position="2"/>
        <end position="70"/>
    </location>
</feature>
<dbReference type="InterPro" id="IPR001647">
    <property type="entry name" value="HTH_TetR"/>
</dbReference>
<dbReference type="Gene3D" id="1.10.10.10">
    <property type="entry name" value="Winged helix-like DNA-binding domain superfamily/Winged helix DNA-binding domain"/>
    <property type="match status" value="1"/>
</dbReference>
<dbReference type="InterPro" id="IPR050679">
    <property type="entry name" value="Bact_HTH_transcr_reg"/>
</dbReference>
<dbReference type="SUPFAM" id="SSF48498">
    <property type="entry name" value="Tetracyclin repressor-like, C-terminal domain"/>
    <property type="match status" value="1"/>
</dbReference>
<evidence type="ECO:0000313" key="7">
    <source>
        <dbReference type="EMBL" id="MFI2486403.1"/>
    </source>
</evidence>
<evidence type="ECO:0000259" key="6">
    <source>
        <dbReference type="PROSITE" id="PS50977"/>
    </source>
</evidence>
<sequence length="309" mass="32838">MTSTSERIADEIRASIRSGELAPGAPVPSTRRIVAEHGVAMATASRVLDALRRDGLVEVRRGVGTVVAAGAADGTVAGGTAAGGPPASAPTVDDVVRLAMATADAEGLGGLSMRRIATDLGIPTMTLYRYVRGREDLLARMLDTVYATSPLPDPLPNGWRARAEVCARTMWAAFQRHPWAAHVMSMTRPQVLPHGLPHTEALLSAFGDVGGRRLDLDTRMHLTVSVFQLVRGLGVGIEPAVQARKDDGLTDEEWMDRTLPGLQAVADARRYPHLAAATGTEIDLTLDTLFEFGLARLLDGYAAFLGEAS</sequence>
<evidence type="ECO:0000256" key="1">
    <source>
        <dbReference type="ARBA" id="ARBA00023015"/>
    </source>
</evidence>
<accession>A0ABW7XFW4</accession>
<dbReference type="InterPro" id="IPR009057">
    <property type="entry name" value="Homeodomain-like_sf"/>
</dbReference>
<dbReference type="RefSeq" id="WP_397402287.1">
    <property type="nucleotide sequence ID" value="NZ_JBIRYI010000003.1"/>
</dbReference>
<protein>
    <submittedName>
        <fullName evidence="7">GntR family transcriptional regulator</fullName>
    </submittedName>
</protein>
<dbReference type="InterPro" id="IPR036271">
    <property type="entry name" value="Tet_transcr_reg_TetR-rel_C_sf"/>
</dbReference>
<name>A0ABW7XFW4_9MICO</name>
<dbReference type="SUPFAM" id="SSF46689">
    <property type="entry name" value="Homeodomain-like"/>
    <property type="match status" value="1"/>
</dbReference>
<dbReference type="InterPro" id="IPR000524">
    <property type="entry name" value="Tscrpt_reg_HTH_GntR"/>
</dbReference>
<dbReference type="PANTHER" id="PTHR44846">
    <property type="entry name" value="MANNOSYL-D-GLYCERATE TRANSPORT/METABOLISM SYSTEM REPRESSOR MNGR-RELATED"/>
    <property type="match status" value="1"/>
</dbReference>
<feature type="domain" description="HTH tetR-type" evidence="6">
    <location>
        <begin position="89"/>
        <end position="149"/>
    </location>
</feature>
<dbReference type="InterPro" id="IPR036390">
    <property type="entry name" value="WH_DNA-bd_sf"/>
</dbReference>
<dbReference type="EMBL" id="JBIRYI010000003">
    <property type="protein sequence ID" value="MFI2486403.1"/>
    <property type="molecule type" value="Genomic_DNA"/>
</dbReference>
<proteinExistence type="predicted"/>
<dbReference type="Proteomes" id="UP001611580">
    <property type="component" value="Unassembled WGS sequence"/>
</dbReference>
<dbReference type="Gene3D" id="1.10.10.60">
    <property type="entry name" value="Homeodomain-like"/>
    <property type="match status" value="1"/>
</dbReference>
<dbReference type="PROSITE" id="PS50949">
    <property type="entry name" value="HTH_GNTR"/>
    <property type="match status" value="1"/>
</dbReference>
<comment type="caution">
    <text evidence="7">The sequence shown here is derived from an EMBL/GenBank/DDBJ whole genome shotgun (WGS) entry which is preliminary data.</text>
</comment>
<dbReference type="Gene3D" id="1.10.357.10">
    <property type="entry name" value="Tetracycline Repressor, domain 2"/>
    <property type="match status" value="1"/>
</dbReference>
<evidence type="ECO:0000256" key="2">
    <source>
        <dbReference type="ARBA" id="ARBA00023125"/>
    </source>
</evidence>
<keyword evidence="2 4" id="KW-0238">DNA-binding</keyword>
<dbReference type="SMART" id="SM00345">
    <property type="entry name" value="HTH_GNTR"/>
    <property type="match status" value="1"/>
</dbReference>
<gene>
    <name evidence="7" type="ORF">ACH47X_05805</name>
</gene>
<feature type="DNA-binding region" description="H-T-H motif" evidence="4">
    <location>
        <begin position="112"/>
        <end position="131"/>
    </location>
</feature>
<dbReference type="InterPro" id="IPR004111">
    <property type="entry name" value="Repressor_TetR_C"/>
</dbReference>
<evidence type="ECO:0000259" key="5">
    <source>
        <dbReference type="PROSITE" id="PS50949"/>
    </source>
</evidence>
<evidence type="ECO:0000256" key="3">
    <source>
        <dbReference type="ARBA" id="ARBA00023163"/>
    </source>
</evidence>
<dbReference type="PROSITE" id="PS50977">
    <property type="entry name" value="HTH_TETR_2"/>
    <property type="match status" value="1"/>
</dbReference>
<dbReference type="InterPro" id="IPR036388">
    <property type="entry name" value="WH-like_DNA-bd_sf"/>
</dbReference>
<keyword evidence="1" id="KW-0805">Transcription regulation</keyword>
<dbReference type="CDD" id="cd07377">
    <property type="entry name" value="WHTH_GntR"/>
    <property type="match status" value="1"/>
</dbReference>
<evidence type="ECO:0000313" key="8">
    <source>
        <dbReference type="Proteomes" id="UP001611580"/>
    </source>
</evidence>
<keyword evidence="8" id="KW-1185">Reference proteome</keyword>